<dbReference type="Proteomes" id="UP000030760">
    <property type="component" value="Unassembled WGS sequence"/>
</dbReference>
<proteinExistence type="predicted"/>
<gene>
    <name evidence="1" type="ORF">SBD_1858</name>
</gene>
<accession>M3FUY7</accession>
<protein>
    <submittedName>
        <fullName evidence="1">TtrA1 protein</fullName>
    </submittedName>
</protein>
<evidence type="ECO:0000313" key="2">
    <source>
        <dbReference type="Proteomes" id="UP000030760"/>
    </source>
</evidence>
<sequence>MWEPGDEAWESKLAALRSYRQATGHLAPRLAPSAKREYRVRASPTATLALALRHRCSAP</sequence>
<organism evidence="1 2">
    <name type="scientific">Streptomyces bottropensis ATCC 25435</name>
    <dbReference type="NCBI Taxonomy" id="1054862"/>
    <lineage>
        <taxon>Bacteria</taxon>
        <taxon>Bacillati</taxon>
        <taxon>Actinomycetota</taxon>
        <taxon>Actinomycetes</taxon>
        <taxon>Kitasatosporales</taxon>
        <taxon>Streptomycetaceae</taxon>
        <taxon>Streptomyces</taxon>
    </lineage>
</organism>
<name>M3FUY7_9ACTN</name>
<evidence type="ECO:0000313" key="1">
    <source>
        <dbReference type="EMBL" id="EMF56775.1"/>
    </source>
</evidence>
<dbReference type="AlphaFoldDB" id="M3FUY7"/>
<dbReference type="EMBL" id="KB405060">
    <property type="protein sequence ID" value="EMF56775.1"/>
    <property type="molecule type" value="Genomic_DNA"/>
</dbReference>
<reference evidence="2" key="1">
    <citation type="journal article" date="2013" name="Genome Announc.">
        <title>Draft Genome Sequence of Streptomyces bottropensis ATCC 25435, a Bottromycin-Producing Actinomycete.</title>
        <authorList>
            <person name="Zhang H."/>
            <person name="Zhou W."/>
            <person name="Zhuang Y."/>
            <person name="Liang X."/>
            <person name="Liu T."/>
        </authorList>
    </citation>
    <scope>NUCLEOTIDE SEQUENCE [LARGE SCALE GENOMIC DNA]</scope>
    <source>
        <strain evidence="2">ATCC 25435</strain>
    </source>
</reference>